<organism evidence="1">
    <name type="scientific">Rosellinia necatrix</name>
    <name type="common">White root-rot fungus</name>
    <dbReference type="NCBI Taxonomy" id="77044"/>
    <lineage>
        <taxon>Eukaryota</taxon>
        <taxon>Fungi</taxon>
        <taxon>Dikarya</taxon>
        <taxon>Ascomycota</taxon>
        <taxon>Pezizomycotina</taxon>
        <taxon>Sordariomycetes</taxon>
        <taxon>Xylariomycetidae</taxon>
        <taxon>Xylariales</taxon>
        <taxon>Xylariaceae</taxon>
        <taxon>Rosellinia</taxon>
    </lineage>
</organism>
<name>A0A1W2TKN8_ROSNE</name>
<protein>
    <submittedName>
        <fullName evidence="1">Uncharacterized protein</fullName>
    </submittedName>
</protein>
<evidence type="ECO:0000313" key="2">
    <source>
        <dbReference type="Proteomes" id="UP000054516"/>
    </source>
</evidence>
<accession>A0A1W2TKN8</accession>
<dbReference type="Proteomes" id="UP000054516">
    <property type="component" value="Unassembled WGS sequence"/>
</dbReference>
<proteinExistence type="predicted"/>
<keyword evidence="2" id="KW-1185">Reference proteome</keyword>
<gene>
    <name evidence="1" type="ORF">SAMD00023353_1600300</name>
</gene>
<dbReference type="EMBL" id="DF977461">
    <property type="protein sequence ID" value="GAP88808.1"/>
    <property type="molecule type" value="Genomic_DNA"/>
</dbReference>
<sequence length="104" mass="11750">MTGPPPKLIPEGLRLPTTEVVLDFIDQGRFAGEKPCAIADPLPAVKKSFRPNLVTTTAAVSVRDQRRYEDRLDLNRNSFKRGWFNDILQYTGITLPVLRDINEP</sequence>
<dbReference type="AlphaFoldDB" id="A0A1W2TKN8"/>
<reference evidence="1" key="1">
    <citation type="submission" date="2016-03" db="EMBL/GenBank/DDBJ databases">
        <title>Draft genome sequence of Rosellinia necatrix.</title>
        <authorList>
            <person name="Kanematsu S."/>
        </authorList>
    </citation>
    <scope>NUCLEOTIDE SEQUENCE [LARGE SCALE GENOMIC DNA]</scope>
    <source>
        <strain evidence="1">W97</strain>
    </source>
</reference>
<evidence type="ECO:0000313" key="1">
    <source>
        <dbReference type="EMBL" id="GAP88808.1"/>
    </source>
</evidence>